<dbReference type="GO" id="GO:0089718">
    <property type="term" value="P:amino acid import across plasma membrane"/>
    <property type="evidence" value="ECO:0007669"/>
    <property type="project" value="TreeGrafter"/>
</dbReference>
<protein>
    <submittedName>
        <fullName evidence="11">Uncharacterized protein</fullName>
    </submittedName>
</protein>
<dbReference type="PROSITE" id="PS50267">
    <property type="entry name" value="NA_NEUROTRAN_SYMP_3"/>
    <property type="match status" value="1"/>
</dbReference>
<keyword evidence="8" id="KW-0479">Metal-binding</keyword>
<feature type="transmembrane region" description="Helical" evidence="10">
    <location>
        <begin position="90"/>
        <end position="119"/>
    </location>
</feature>
<keyword evidence="8" id="KW-0915">Sodium</keyword>
<comment type="caution">
    <text evidence="11">The sequence shown here is derived from an EMBL/GenBank/DDBJ whole genome shotgun (WGS) entry which is preliminary data.</text>
</comment>
<keyword evidence="3" id="KW-0813">Transport</keyword>
<dbReference type="Pfam" id="PF00209">
    <property type="entry name" value="SNF"/>
    <property type="match status" value="1"/>
</dbReference>
<feature type="transmembrane region" description="Helical" evidence="10">
    <location>
        <begin position="46"/>
        <end position="69"/>
    </location>
</feature>
<reference evidence="11" key="2">
    <citation type="submission" date="2021-08" db="EMBL/GenBank/DDBJ databases">
        <authorList>
            <person name="Eriksson T."/>
        </authorList>
    </citation>
    <scope>NUCLEOTIDE SEQUENCE</scope>
    <source>
        <strain evidence="11">Stoneville</strain>
        <tissue evidence="11">Whole head</tissue>
    </source>
</reference>
<dbReference type="InterPro" id="IPR000175">
    <property type="entry name" value="Na/ntran_symport"/>
</dbReference>
<dbReference type="PANTHER" id="PTHR11616">
    <property type="entry name" value="SODIUM/CHLORIDE DEPENDENT TRANSPORTER"/>
    <property type="match status" value="1"/>
</dbReference>
<feature type="transmembrane region" description="Helical" evidence="10">
    <location>
        <begin position="548"/>
        <end position="569"/>
    </location>
</feature>
<evidence type="ECO:0000313" key="12">
    <source>
        <dbReference type="Proteomes" id="UP000719412"/>
    </source>
</evidence>
<feature type="binding site" evidence="8">
    <location>
        <position position="338"/>
    </location>
    <ligand>
        <name>Na(+)</name>
        <dbReference type="ChEBI" id="CHEBI:29101"/>
        <label>1</label>
    </ligand>
</feature>
<feature type="transmembrane region" description="Helical" evidence="10">
    <location>
        <begin position="223"/>
        <end position="244"/>
    </location>
</feature>
<evidence type="ECO:0000256" key="5">
    <source>
        <dbReference type="ARBA" id="ARBA00022847"/>
    </source>
</evidence>
<keyword evidence="6 10" id="KW-1133">Transmembrane helix</keyword>
<evidence type="ECO:0000256" key="9">
    <source>
        <dbReference type="PIRSR" id="PIRSR600175-2"/>
    </source>
</evidence>
<feature type="binding site" evidence="8">
    <location>
        <position position="306"/>
    </location>
    <ligand>
        <name>Na(+)</name>
        <dbReference type="ChEBI" id="CHEBI:29101"/>
        <label>1</label>
    </ligand>
</feature>
<comment type="subcellular location">
    <subcellularLocation>
        <location evidence="1">Membrane</location>
        <topology evidence="1">Multi-pass membrane protein</topology>
    </subcellularLocation>
</comment>
<name>A0A8J6HJ75_TENMO</name>
<evidence type="ECO:0000256" key="8">
    <source>
        <dbReference type="PIRSR" id="PIRSR600175-1"/>
    </source>
</evidence>
<evidence type="ECO:0000256" key="2">
    <source>
        <dbReference type="ARBA" id="ARBA00006459"/>
    </source>
</evidence>
<comment type="similarity">
    <text evidence="2">Belongs to the sodium:neurotransmitter symporter (SNF) (TC 2.A.22) family.</text>
</comment>
<reference evidence="11" key="1">
    <citation type="journal article" date="2020" name="J Insects Food Feed">
        <title>The yellow mealworm (Tenebrio molitor) genome: a resource for the emerging insects as food and feed industry.</title>
        <authorList>
            <person name="Eriksson T."/>
            <person name="Andere A."/>
            <person name="Kelstrup H."/>
            <person name="Emery V."/>
            <person name="Picard C."/>
        </authorList>
    </citation>
    <scope>NUCLEOTIDE SEQUENCE</scope>
    <source>
        <strain evidence="11">Stoneville</strain>
        <tissue evidence="11">Whole head</tissue>
    </source>
</reference>
<dbReference type="PANTHER" id="PTHR11616:SF236">
    <property type="entry name" value="TRANSPORTER"/>
    <property type="match status" value="1"/>
</dbReference>
<keyword evidence="5" id="KW-0769">Symport</keyword>
<dbReference type="GO" id="GO:0015187">
    <property type="term" value="F:glycine transmembrane transporter activity"/>
    <property type="evidence" value="ECO:0007669"/>
    <property type="project" value="TreeGrafter"/>
</dbReference>
<dbReference type="EMBL" id="JABDTM020024147">
    <property type="protein sequence ID" value="KAH0814578.1"/>
    <property type="molecule type" value="Genomic_DNA"/>
</dbReference>
<evidence type="ECO:0000256" key="4">
    <source>
        <dbReference type="ARBA" id="ARBA00022692"/>
    </source>
</evidence>
<feature type="binding site" evidence="8">
    <location>
        <position position="407"/>
    </location>
    <ligand>
        <name>Na(+)</name>
        <dbReference type="ChEBI" id="CHEBI:29101"/>
        <label>1</label>
    </ligand>
</feature>
<dbReference type="GO" id="GO:0046872">
    <property type="term" value="F:metal ion binding"/>
    <property type="evidence" value="ECO:0007669"/>
    <property type="project" value="UniProtKB-KW"/>
</dbReference>
<evidence type="ECO:0000313" key="11">
    <source>
        <dbReference type="EMBL" id="KAH0814578.1"/>
    </source>
</evidence>
<dbReference type="Proteomes" id="UP000719412">
    <property type="component" value="Unassembled WGS sequence"/>
</dbReference>
<feature type="transmembrane region" description="Helical" evidence="10">
    <location>
        <begin position="303"/>
        <end position="320"/>
    </location>
</feature>
<gene>
    <name evidence="11" type="ORF">GEV33_008210</name>
</gene>
<evidence type="ECO:0000256" key="1">
    <source>
        <dbReference type="ARBA" id="ARBA00004141"/>
    </source>
</evidence>
<evidence type="ECO:0000256" key="6">
    <source>
        <dbReference type="ARBA" id="ARBA00022989"/>
    </source>
</evidence>
<feature type="transmembrane region" description="Helical" evidence="10">
    <location>
        <begin position="256"/>
        <end position="283"/>
    </location>
</feature>
<keyword evidence="4 10" id="KW-0812">Transmembrane</keyword>
<accession>A0A8J6HJ75</accession>
<feature type="disulfide bond" evidence="9">
    <location>
        <begin position="130"/>
        <end position="139"/>
    </location>
</feature>
<feature type="transmembrane region" description="Helical" evidence="10">
    <location>
        <begin position="506"/>
        <end position="528"/>
    </location>
</feature>
<evidence type="ECO:0000256" key="10">
    <source>
        <dbReference type="SAM" id="Phobius"/>
    </source>
</evidence>
<dbReference type="InterPro" id="IPR037272">
    <property type="entry name" value="SNS_sf"/>
</dbReference>
<feature type="transmembrane region" description="Helical" evidence="10">
    <location>
        <begin position="390"/>
        <end position="410"/>
    </location>
</feature>
<dbReference type="GO" id="GO:0005886">
    <property type="term" value="C:plasma membrane"/>
    <property type="evidence" value="ECO:0007669"/>
    <property type="project" value="TreeGrafter"/>
</dbReference>
<dbReference type="AlphaFoldDB" id="A0A8J6HJ75"/>
<feature type="transmembrane region" description="Helical" evidence="10">
    <location>
        <begin position="332"/>
        <end position="357"/>
    </location>
</feature>
<dbReference type="SUPFAM" id="SSF161070">
    <property type="entry name" value="SNF-like"/>
    <property type="match status" value="1"/>
</dbReference>
<evidence type="ECO:0000256" key="7">
    <source>
        <dbReference type="ARBA" id="ARBA00023136"/>
    </source>
</evidence>
<keyword evidence="7 10" id="KW-0472">Membrane</keyword>
<keyword evidence="12" id="KW-1185">Reference proteome</keyword>
<evidence type="ECO:0000256" key="3">
    <source>
        <dbReference type="ARBA" id="ARBA00022448"/>
    </source>
</evidence>
<organism evidence="11 12">
    <name type="scientific">Tenebrio molitor</name>
    <name type="common">Yellow mealworm beetle</name>
    <dbReference type="NCBI Taxonomy" id="7067"/>
    <lineage>
        <taxon>Eukaryota</taxon>
        <taxon>Metazoa</taxon>
        <taxon>Ecdysozoa</taxon>
        <taxon>Arthropoda</taxon>
        <taxon>Hexapoda</taxon>
        <taxon>Insecta</taxon>
        <taxon>Pterygota</taxon>
        <taxon>Neoptera</taxon>
        <taxon>Endopterygota</taxon>
        <taxon>Coleoptera</taxon>
        <taxon>Polyphaga</taxon>
        <taxon>Cucujiformia</taxon>
        <taxon>Tenebrionidae</taxon>
        <taxon>Tenebrio</taxon>
    </lineage>
</organism>
<feature type="transmembrane region" description="Helical" evidence="10">
    <location>
        <begin position="464"/>
        <end position="485"/>
    </location>
</feature>
<dbReference type="PRINTS" id="PR00176">
    <property type="entry name" value="NANEUSMPORT"/>
</dbReference>
<feature type="binding site" evidence="8">
    <location>
        <position position="403"/>
    </location>
    <ligand>
        <name>Na(+)</name>
        <dbReference type="ChEBI" id="CHEBI:29101"/>
        <label>1</label>
    </ligand>
</feature>
<sequence>MYRSKVLFNWPTKLSRQFAVNLRLQEVTVTAPETRTNSALSNPKSAFLLTYCIMLFLMGMPIFLLELVVGQYSGLGPDQAFTSMAPIFNGLGYCTLVVITLITIYYMVIIAWTIFYFFASFTDELGFGSCHNDFNTIGCYSATEDSKCTGNETYFNYRCTLVEDICKSHDYDGAVNKTFCYKDDDAVHISRVVNRTLATYEYFREYVLGLGDSTWEEFGSLRWELVLCLLLSWVICFLCVIKGVKTSGKAVYFTALFPYVILTALVIQGAILEGAVDGILLYLTPKWEKLLQVDVWANAASQTFYSFGIGCGSLVTLASYNDFTNNCLKDALIVTAANLFTSIYAGFAIFSMLGFLANQMGVPVEEVAQDGPGLAFVAYPEAILRLPAPTAWAIMFFFMLFILGLGSQFAGIEAIRCLVLDKWPHLRKYHIYITLAICICCFLLAIPMCFNGGVYLFTLMEWNTASWAILLIGIAEVGVVSWFYGCNRILDDMAKMKMVLSKPARWYWWACWVVITPLTLLGVFVFQMSTFTPASYEDYLFPLWADSLGWMMGLSTLAPFVIFAAVVLWRRQYTGWDLIRPTAKWQPQIVKTESNLTLTDKVSIDQL</sequence>
<feature type="transmembrane region" description="Helical" evidence="10">
    <location>
        <begin position="431"/>
        <end position="458"/>
    </location>
</feature>
<keyword evidence="9" id="KW-1015">Disulfide bond</keyword>
<proteinExistence type="inferred from homology"/>
<dbReference type="GO" id="GO:0005283">
    <property type="term" value="F:amino acid:sodium symporter activity"/>
    <property type="evidence" value="ECO:0007669"/>
    <property type="project" value="TreeGrafter"/>
</dbReference>
<dbReference type="GO" id="GO:0015179">
    <property type="term" value="F:L-amino acid transmembrane transporter activity"/>
    <property type="evidence" value="ECO:0007669"/>
    <property type="project" value="TreeGrafter"/>
</dbReference>